<dbReference type="Pfam" id="PF26541">
    <property type="entry name" value="MafI2"/>
    <property type="match status" value="1"/>
</dbReference>
<dbReference type="AlphaFoldDB" id="A0A3N2CTY2"/>
<dbReference type="Proteomes" id="UP000281738">
    <property type="component" value="Unassembled WGS sequence"/>
</dbReference>
<keyword evidence="3" id="KW-1185">Reference proteome</keyword>
<organism evidence="2 3">
    <name type="scientific">Nocardioides aurantiacus</name>
    <dbReference type="NCBI Taxonomy" id="86796"/>
    <lineage>
        <taxon>Bacteria</taxon>
        <taxon>Bacillati</taxon>
        <taxon>Actinomycetota</taxon>
        <taxon>Actinomycetes</taxon>
        <taxon>Propionibacteriales</taxon>
        <taxon>Nocardioidaceae</taxon>
        <taxon>Nocardioides</taxon>
    </lineage>
</organism>
<comment type="caution">
    <text evidence="2">The sequence shown here is derived from an EMBL/GenBank/DDBJ whole genome shotgun (WGS) entry which is preliminary data.</text>
</comment>
<accession>A0A3N2CTY2</accession>
<proteinExistence type="predicted"/>
<protein>
    <submittedName>
        <fullName evidence="2">Uncharacterized protein</fullName>
    </submittedName>
</protein>
<dbReference type="RefSeq" id="WP_123390266.1">
    <property type="nucleotide sequence ID" value="NZ_RKHO01000001.1"/>
</dbReference>
<evidence type="ECO:0000313" key="2">
    <source>
        <dbReference type="EMBL" id="ROR90975.1"/>
    </source>
</evidence>
<gene>
    <name evidence="2" type="ORF">EDD33_1832</name>
</gene>
<dbReference type="EMBL" id="RKHO01000001">
    <property type="protein sequence ID" value="ROR90975.1"/>
    <property type="molecule type" value="Genomic_DNA"/>
</dbReference>
<name>A0A3N2CTY2_9ACTN</name>
<evidence type="ECO:0000256" key="1">
    <source>
        <dbReference type="SAM" id="MobiDB-lite"/>
    </source>
</evidence>
<sequence>MDSAPDITVSELRDAVSRMLDVVEAELGEELRLSVDYYWHVSVEEAFSLDVVPKVSGVGQVSDDADTIRDFLNESRDDDTEVVLTHEIEHLTGLLRAIQHLAVQRYDKPAKQPDHAAPANLPTRLRHHARRMTASLISRLTGRSATSPQRSSQPSGTTLPSISLNDAVLEVNRSLWGVVTSDLRQVTVRLAGDGSALHGEFTYAGPITDRERELTQEAAAEVVAAYLDDTDVEFEAVTSPIKTPLVVRDGETTVFRRREFEDVNE</sequence>
<feature type="region of interest" description="Disordered" evidence="1">
    <location>
        <begin position="138"/>
        <end position="161"/>
    </location>
</feature>
<dbReference type="OrthoDB" id="5521008at2"/>
<evidence type="ECO:0000313" key="3">
    <source>
        <dbReference type="Proteomes" id="UP000281738"/>
    </source>
</evidence>
<reference evidence="2 3" key="1">
    <citation type="submission" date="2018-11" db="EMBL/GenBank/DDBJ databases">
        <title>Sequencing the genomes of 1000 actinobacteria strains.</title>
        <authorList>
            <person name="Klenk H.-P."/>
        </authorList>
    </citation>
    <scope>NUCLEOTIDE SEQUENCE [LARGE SCALE GENOMIC DNA]</scope>
    <source>
        <strain evidence="2 3">DSM 12652</strain>
    </source>
</reference>
<dbReference type="InterPro" id="IPR058702">
    <property type="entry name" value="MafI2-like"/>
</dbReference>